<evidence type="ECO:0000313" key="2">
    <source>
        <dbReference type="Proteomes" id="UP001596283"/>
    </source>
</evidence>
<organism evidence="1 2">
    <name type="scientific">Levilactobacillus fujinensis</name>
    <dbReference type="NCBI Taxonomy" id="2486024"/>
    <lineage>
        <taxon>Bacteria</taxon>
        <taxon>Bacillati</taxon>
        <taxon>Bacillota</taxon>
        <taxon>Bacilli</taxon>
        <taxon>Lactobacillales</taxon>
        <taxon>Lactobacillaceae</taxon>
        <taxon>Levilactobacillus</taxon>
    </lineage>
</organism>
<gene>
    <name evidence="1" type="ORF">ACFP1C_05145</name>
</gene>
<accession>A0ABW1TET9</accession>
<proteinExistence type="predicted"/>
<protein>
    <submittedName>
        <fullName evidence="1">Uncharacterized protein</fullName>
    </submittedName>
</protein>
<dbReference type="Proteomes" id="UP001596283">
    <property type="component" value="Unassembled WGS sequence"/>
</dbReference>
<keyword evidence="2" id="KW-1185">Reference proteome</keyword>
<reference evidence="2" key="1">
    <citation type="journal article" date="2019" name="Int. J. Syst. Evol. Microbiol.">
        <title>The Global Catalogue of Microorganisms (GCM) 10K type strain sequencing project: providing services to taxonomists for standard genome sequencing and annotation.</title>
        <authorList>
            <consortium name="The Broad Institute Genomics Platform"/>
            <consortium name="The Broad Institute Genome Sequencing Center for Infectious Disease"/>
            <person name="Wu L."/>
            <person name="Ma J."/>
        </authorList>
    </citation>
    <scope>NUCLEOTIDE SEQUENCE [LARGE SCALE GENOMIC DNA]</scope>
    <source>
        <strain evidence="2">CCM 8908</strain>
    </source>
</reference>
<dbReference type="EMBL" id="JBHSSI010000028">
    <property type="protein sequence ID" value="MFC6260327.1"/>
    <property type="molecule type" value="Genomic_DNA"/>
</dbReference>
<evidence type="ECO:0000313" key="1">
    <source>
        <dbReference type="EMBL" id="MFC6260327.1"/>
    </source>
</evidence>
<dbReference type="RefSeq" id="WP_125685775.1">
    <property type="nucleotide sequence ID" value="NZ_JBHSSI010000028.1"/>
</dbReference>
<comment type="caution">
    <text evidence="1">The sequence shown here is derived from an EMBL/GenBank/DDBJ whole genome shotgun (WGS) entry which is preliminary data.</text>
</comment>
<sequence>MIKLTKQFLTALSIATLFVGVGGTTTQAKTKWHKGTPKTLRGKYKTKQDSAGLMAIYKIRAKSTWYWASGMSVQKGYNVHYESLGNKHYIIRYDAHKIGNFNGGKKLEFSVTKVGKNIKVNGYNQKYYKY</sequence>
<name>A0ABW1TET9_9LACO</name>